<dbReference type="PANTHER" id="PTHR48104:SF30">
    <property type="entry name" value="METACASPASE-1"/>
    <property type="match status" value="1"/>
</dbReference>
<dbReference type="InterPro" id="IPR011600">
    <property type="entry name" value="Pept_C14_caspase"/>
</dbReference>
<evidence type="ECO:0000313" key="2">
    <source>
        <dbReference type="EMBL" id="MBP1917799.1"/>
    </source>
</evidence>
<dbReference type="PANTHER" id="PTHR48104">
    <property type="entry name" value="METACASPASE-4"/>
    <property type="match status" value="1"/>
</dbReference>
<name>A0ABS4FZS0_9CLOT</name>
<dbReference type="Pfam" id="PF00656">
    <property type="entry name" value="Peptidase_C14"/>
    <property type="match status" value="1"/>
</dbReference>
<dbReference type="InterPro" id="IPR050452">
    <property type="entry name" value="Metacaspase"/>
</dbReference>
<dbReference type="RefSeq" id="WP_209458037.1">
    <property type="nucleotide sequence ID" value="NZ_JAGGKC010000001.1"/>
</dbReference>
<dbReference type="Gene3D" id="3.40.50.1460">
    <property type="match status" value="1"/>
</dbReference>
<dbReference type="InterPro" id="IPR029030">
    <property type="entry name" value="Caspase-like_dom_sf"/>
</dbReference>
<evidence type="ECO:0000259" key="1">
    <source>
        <dbReference type="Pfam" id="PF00656"/>
    </source>
</evidence>
<accession>A0ABS4FZS0</accession>
<sequence>MAKMAVCVGINDYPGSSNDLKGCINDAKAWAELLESHYGFEKSSITMLTNAKATKANILEAVGKMVEGAVSGDTIVFTNSSHGTYLEDTSGDEEAYDEAMCPYDCSETLILDDELREMFSKVKRGVHLTVISDSCHSGSVTRLIEGKEYRKPRFLSPDSIGRATIENIYKAKSNRKSKHPQSGMKDVLISGCTSDEYSYDASIGGKYHGAMTYYAIEAIVESGYSLTYSELHKLLQEKIKEAGYPQTPQLEGKKANKGRKVFE</sequence>
<dbReference type="Proteomes" id="UP001519271">
    <property type="component" value="Unassembled WGS sequence"/>
</dbReference>
<keyword evidence="3" id="KW-1185">Reference proteome</keyword>
<comment type="caution">
    <text evidence="2">The sequence shown here is derived from an EMBL/GenBank/DDBJ whole genome shotgun (WGS) entry which is preliminary data.</text>
</comment>
<dbReference type="SUPFAM" id="SSF52129">
    <property type="entry name" value="Caspase-like"/>
    <property type="match status" value="1"/>
</dbReference>
<feature type="domain" description="Peptidase C14 caspase" evidence="1">
    <location>
        <begin position="3"/>
        <end position="252"/>
    </location>
</feature>
<protein>
    <recommendedName>
        <fullName evidence="1">Peptidase C14 caspase domain-containing protein</fullName>
    </recommendedName>
</protein>
<dbReference type="EMBL" id="JAGGKC010000001">
    <property type="protein sequence ID" value="MBP1917799.1"/>
    <property type="molecule type" value="Genomic_DNA"/>
</dbReference>
<reference evidence="2 3" key="1">
    <citation type="submission" date="2021-03" db="EMBL/GenBank/DDBJ databases">
        <title>Genomic Encyclopedia of Type Strains, Phase IV (KMG-IV): sequencing the most valuable type-strain genomes for metagenomic binning, comparative biology and taxonomic classification.</title>
        <authorList>
            <person name="Goeker M."/>
        </authorList>
    </citation>
    <scope>NUCLEOTIDE SEQUENCE [LARGE SCALE GENOMIC DNA]</scope>
    <source>
        <strain evidence="2 3">DSM 6139</strain>
    </source>
</reference>
<organism evidence="2 3">
    <name type="scientific">Youngiibacter multivorans</name>
    <dbReference type="NCBI Taxonomy" id="937251"/>
    <lineage>
        <taxon>Bacteria</taxon>
        <taxon>Bacillati</taxon>
        <taxon>Bacillota</taxon>
        <taxon>Clostridia</taxon>
        <taxon>Eubacteriales</taxon>
        <taxon>Clostridiaceae</taxon>
        <taxon>Youngiibacter</taxon>
    </lineage>
</organism>
<evidence type="ECO:0000313" key="3">
    <source>
        <dbReference type="Proteomes" id="UP001519271"/>
    </source>
</evidence>
<proteinExistence type="predicted"/>
<gene>
    <name evidence="2" type="ORF">J2Z34_000262</name>
</gene>